<protein>
    <recommendedName>
        <fullName evidence="4">17 kDa surface antigen</fullName>
    </recommendedName>
</protein>
<comment type="caution">
    <text evidence="2">The sequence shown here is derived from an EMBL/GenBank/DDBJ whole genome shotgun (WGS) entry which is preliminary data.</text>
</comment>
<reference evidence="2 3" key="1">
    <citation type="submission" date="2015-04" db="EMBL/GenBank/DDBJ databases">
        <title>Genome sequence of aromatic hydrocarbons-degrading Sphingobium chungbukense DJ77.</title>
        <authorList>
            <person name="Kim Y.-C."/>
            <person name="Chae J.-C."/>
        </authorList>
    </citation>
    <scope>NUCLEOTIDE SEQUENCE [LARGE SCALE GENOMIC DNA]</scope>
    <source>
        <strain evidence="2 3">DJ77</strain>
    </source>
</reference>
<feature type="signal peptide" evidence="1">
    <location>
        <begin position="1"/>
        <end position="22"/>
    </location>
</feature>
<sequence length="112" mass="11109">MKIAKWAVGLAALTLMVEPAVAVTLSSKDRARVARAAPGDRDDVRYCLLKRKKDARKGTVIGAAGGAGAGVIAGGSVGETLLAGAAGAVAGNLIGKGQAGGDACDRVLKRNP</sequence>
<dbReference type="STRING" id="56193.YP76_15675"/>
<dbReference type="EMBL" id="LBIC01000007">
    <property type="protein sequence ID" value="KKW91382.1"/>
    <property type="molecule type" value="Genomic_DNA"/>
</dbReference>
<proteinExistence type="predicted"/>
<dbReference type="PATRIC" id="fig|56193.3.peg.3277"/>
<keyword evidence="3" id="KW-1185">Reference proteome</keyword>
<evidence type="ECO:0008006" key="4">
    <source>
        <dbReference type="Google" id="ProtNLM"/>
    </source>
</evidence>
<evidence type="ECO:0000313" key="3">
    <source>
        <dbReference type="Proteomes" id="UP000033874"/>
    </source>
</evidence>
<dbReference type="Proteomes" id="UP000033874">
    <property type="component" value="Unassembled WGS sequence"/>
</dbReference>
<evidence type="ECO:0000256" key="1">
    <source>
        <dbReference type="SAM" id="SignalP"/>
    </source>
</evidence>
<keyword evidence="1" id="KW-0732">Signal</keyword>
<name>A0A0M3AMK6_9SPHN</name>
<organism evidence="2 3">
    <name type="scientific">Sphingobium chungbukense</name>
    <dbReference type="NCBI Taxonomy" id="56193"/>
    <lineage>
        <taxon>Bacteria</taxon>
        <taxon>Pseudomonadati</taxon>
        <taxon>Pseudomonadota</taxon>
        <taxon>Alphaproteobacteria</taxon>
        <taxon>Sphingomonadales</taxon>
        <taxon>Sphingomonadaceae</taxon>
        <taxon>Sphingobium</taxon>
    </lineage>
</organism>
<gene>
    <name evidence="2" type="ORF">YP76_15675</name>
</gene>
<feature type="chain" id="PRO_5005650428" description="17 kDa surface antigen" evidence="1">
    <location>
        <begin position="23"/>
        <end position="112"/>
    </location>
</feature>
<dbReference type="RefSeq" id="WP_046764898.1">
    <property type="nucleotide sequence ID" value="NZ_LBIC01000007.1"/>
</dbReference>
<dbReference type="AlphaFoldDB" id="A0A0M3AMK6"/>
<accession>A0A0M3AMK6</accession>
<evidence type="ECO:0000313" key="2">
    <source>
        <dbReference type="EMBL" id="KKW91382.1"/>
    </source>
</evidence>